<dbReference type="Proteomes" id="UP000554520">
    <property type="component" value="Unassembled WGS sequence"/>
</dbReference>
<comment type="caution">
    <text evidence="2">The sequence shown here is derived from an EMBL/GenBank/DDBJ whole genome shotgun (WGS) entry which is preliminary data.</text>
</comment>
<evidence type="ECO:0000313" key="3">
    <source>
        <dbReference type="Proteomes" id="UP000554520"/>
    </source>
</evidence>
<dbReference type="AlphaFoldDB" id="A0A839U894"/>
<accession>A0A839U894</accession>
<organism evidence="2 3">
    <name type="scientific">Phyllobacterium trifolii</name>
    <dbReference type="NCBI Taxonomy" id="300193"/>
    <lineage>
        <taxon>Bacteria</taxon>
        <taxon>Pseudomonadati</taxon>
        <taxon>Pseudomonadota</taxon>
        <taxon>Alphaproteobacteria</taxon>
        <taxon>Hyphomicrobiales</taxon>
        <taxon>Phyllobacteriaceae</taxon>
        <taxon>Phyllobacterium</taxon>
    </lineage>
</organism>
<feature type="region of interest" description="Disordered" evidence="1">
    <location>
        <begin position="1"/>
        <end position="28"/>
    </location>
</feature>
<dbReference type="RefSeq" id="WP_112532512.1">
    <property type="nucleotide sequence ID" value="NZ_JACHXN010000007.1"/>
</dbReference>
<evidence type="ECO:0000256" key="1">
    <source>
        <dbReference type="SAM" id="MobiDB-lite"/>
    </source>
</evidence>
<sequence length="89" mass="10264">MTDSKTTTDHKTIQRWSEERKGVPSKVAESGEGGILRIDFGKPEEGLKKISWEDFFKVFDERRLAFLYQDKTADGKMSRFNKFVARDGS</sequence>
<dbReference type="EMBL" id="JACHXN010000007">
    <property type="protein sequence ID" value="MBB3146133.1"/>
    <property type="molecule type" value="Genomic_DNA"/>
</dbReference>
<feature type="compositionally biased region" description="Basic and acidic residues" evidence="1">
    <location>
        <begin position="1"/>
        <end position="22"/>
    </location>
</feature>
<keyword evidence="3" id="KW-1185">Reference proteome</keyword>
<evidence type="ECO:0000313" key="2">
    <source>
        <dbReference type="EMBL" id="MBB3146133.1"/>
    </source>
</evidence>
<reference evidence="2 3" key="1">
    <citation type="submission" date="2020-08" db="EMBL/GenBank/DDBJ databases">
        <title>Genomic Encyclopedia of Type Strains, Phase III (KMG-III): the genomes of soil and plant-associated and newly described type strains.</title>
        <authorList>
            <person name="Whitman W."/>
        </authorList>
    </citation>
    <scope>NUCLEOTIDE SEQUENCE [LARGE SCALE GENOMIC DNA]</scope>
    <source>
        <strain evidence="2 3">CECT 7015</strain>
    </source>
</reference>
<evidence type="ECO:0008006" key="4">
    <source>
        <dbReference type="Google" id="ProtNLM"/>
    </source>
</evidence>
<protein>
    <recommendedName>
        <fullName evidence="4">1,4-alpha-glucan branching enzyme</fullName>
    </recommendedName>
</protein>
<name>A0A839U894_9HYPH</name>
<proteinExistence type="predicted"/>
<gene>
    <name evidence="2" type="ORF">FHS21_002548</name>
</gene>